<comment type="caution">
    <text evidence="1">The sequence shown here is derived from an EMBL/GenBank/DDBJ whole genome shotgun (WGS) entry which is preliminary data.</text>
</comment>
<organism evidence="1 2">
    <name type="scientific">Paractinoplanes rhizophilus</name>
    <dbReference type="NCBI Taxonomy" id="1416877"/>
    <lineage>
        <taxon>Bacteria</taxon>
        <taxon>Bacillati</taxon>
        <taxon>Actinomycetota</taxon>
        <taxon>Actinomycetes</taxon>
        <taxon>Micromonosporales</taxon>
        <taxon>Micromonosporaceae</taxon>
        <taxon>Paractinoplanes</taxon>
    </lineage>
</organism>
<dbReference type="Proteomes" id="UP001596548">
    <property type="component" value="Unassembled WGS sequence"/>
</dbReference>
<accession>A0ABW2HSS1</accession>
<protein>
    <recommendedName>
        <fullName evidence="3">Bacteriocin biosynthesis cyclodehydratase domain-containing protein</fullName>
    </recommendedName>
</protein>
<dbReference type="RefSeq" id="WP_378968813.1">
    <property type="nucleotide sequence ID" value="NZ_JBHTBJ010000010.1"/>
</dbReference>
<dbReference type="SUPFAM" id="SSF69572">
    <property type="entry name" value="Activating enzymes of the ubiquitin-like proteins"/>
    <property type="match status" value="1"/>
</dbReference>
<dbReference type="InterPro" id="IPR035985">
    <property type="entry name" value="Ubiquitin-activating_enz"/>
</dbReference>
<evidence type="ECO:0008006" key="3">
    <source>
        <dbReference type="Google" id="ProtNLM"/>
    </source>
</evidence>
<keyword evidence="2" id="KW-1185">Reference proteome</keyword>
<evidence type="ECO:0000313" key="1">
    <source>
        <dbReference type="EMBL" id="MFC7275565.1"/>
    </source>
</evidence>
<name>A0ABW2HSS1_9ACTN</name>
<sequence>MNRPTLIPGLPRVWRGPGELQIGSDPARALLLRLPDERCEKVLDLLDGSRSERVVLRGAAELGIPEEHCRSLLETLRTAGLTLPASSLVPPSFGADARRRLTGEAAALALHGMPAPAQSLRRRLAAHVLLAGHGRLAAPIAVALAQAGVGHVRPDVTGKVQPGELPGGPLRGADVGRRRRDAIKEVLSLLVPGTTEGVRRIAPTLRIQLDHDEPVSVLAHALAVRRQPHLAVTIREGAAVVGPLVGPRGRPCLHCLDLHRRERDATWPGPVSAGVEPCAVSTLLATTAYAVAEALTFLDGGTPQTAGATAEITAPGRIRRRSWRPHPECPCAR</sequence>
<dbReference type="EMBL" id="JBHTBJ010000010">
    <property type="protein sequence ID" value="MFC7275565.1"/>
    <property type="molecule type" value="Genomic_DNA"/>
</dbReference>
<reference evidence="2" key="1">
    <citation type="journal article" date="2019" name="Int. J. Syst. Evol. Microbiol.">
        <title>The Global Catalogue of Microorganisms (GCM) 10K type strain sequencing project: providing services to taxonomists for standard genome sequencing and annotation.</title>
        <authorList>
            <consortium name="The Broad Institute Genomics Platform"/>
            <consortium name="The Broad Institute Genome Sequencing Center for Infectious Disease"/>
            <person name="Wu L."/>
            <person name="Ma J."/>
        </authorList>
    </citation>
    <scope>NUCLEOTIDE SEQUENCE [LARGE SCALE GENOMIC DNA]</scope>
    <source>
        <strain evidence="2">XZYJT-10</strain>
    </source>
</reference>
<gene>
    <name evidence="1" type="ORF">ACFQS1_16375</name>
</gene>
<proteinExistence type="predicted"/>
<dbReference type="Gene3D" id="3.40.50.720">
    <property type="entry name" value="NAD(P)-binding Rossmann-like Domain"/>
    <property type="match status" value="1"/>
</dbReference>
<evidence type="ECO:0000313" key="2">
    <source>
        <dbReference type="Proteomes" id="UP001596548"/>
    </source>
</evidence>